<dbReference type="EMBL" id="KI657655">
    <property type="protein sequence ID" value="ETN85879.1"/>
    <property type="molecule type" value="Genomic_DNA"/>
</dbReference>
<protein>
    <submittedName>
        <fullName evidence="3">Na+ dependent nucleoside transporter</fullName>
    </submittedName>
</protein>
<dbReference type="STRING" id="51031.W2TW34"/>
<dbReference type="InterPro" id="IPR008276">
    <property type="entry name" value="C_nuclsd_transpt"/>
</dbReference>
<proteinExistence type="predicted"/>
<evidence type="ECO:0000313" key="3">
    <source>
        <dbReference type="EMBL" id="ETN85879.1"/>
    </source>
</evidence>
<dbReference type="PANTHER" id="PTHR10590:SF4">
    <property type="entry name" value="SOLUTE CARRIER FAMILY 28 MEMBER 3"/>
    <property type="match status" value="1"/>
</dbReference>
<feature type="transmembrane region" description="Helical" evidence="1">
    <location>
        <begin position="179"/>
        <end position="200"/>
    </location>
</feature>
<evidence type="ECO:0000313" key="4">
    <source>
        <dbReference type="Proteomes" id="UP000053676"/>
    </source>
</evidence>
<keyword evidence="4" id="KW-1185">Reference proteome</keyword>
<evidence type="ECO:0000256" key="1">
    <source>
        <dbReference type="SAM" id="Phobius"/>
    </source>
</evidence>
<gene>
    <name evidence="3" type="ORF">NECAME_06193</name>
</gene>
<reference evidence="4" key="1">
    <citation type="journal article" date="2014" name="Nat. Genet.">
        <title>Genome of the human hookworm Necator americanus.</title>
        <authorList>
            <person name="Tang Y.T."/>
            <person name="Gao X."/>
            <person name="Rosa B.A."/>
            <person name="Abubucker S."/>
            <person name="Hallsworth-Pepin K."/>
            <person name="Martin J."/>
            <person name="Tyagi R."/>
            <person name="Heizer E."/>
            <person name="Zhang X."/>
            <person name="Bhonagiri-Palsikar V."/>
            <person name="Minx P."/>
            <person name="Warren W.C."/>
            <person name="Wang Q."/>
            <person name="Zhan B."/>
            <person name="Hotez P.J."/>
            <person name="Sternberg P.W."/>
            <person name="Dougall A."/>
            <person name="Gaze S.T."/>
            <person name="Mulvenna J."/>
            <person name="Sotillo J."/>
            <person name="Ranganathan S."/>
            <person name="Rabelo E.M."/>
            <person name="Wilson R.K."/>
            <person name="Felgner P.L."/>
            <person name="Bethony J."/>
            <person name="Hawdon J.M."/>
            <person name="Gasser R.B."/>
            <person name="Loukas A."/>
            <person name="Mitreva M."/>
        </authorList>
    </citation>
    <scope>NUCLEOTIDE SEQUENCE [LARGE SCALE GENOMIC DNA]</scope>
</reference>
<keyword evidence="1" id="KW-0472">Membrane</keyword>
<name>W2TW34_NECAM</name>
<dbReference type="InterPro" id="IPR002668">
    <property type="entry name" value="CNT_N_dom"/>
</dbReference>
<accession>W2TW34</accession>
<dbReference type="OrthoDB" id="6075923at2759"/>
<feature type="transmembrane region" description="Helical" evidence="1">
    <location>
        <begin position="55"/>
        <end position="76"/>
    </location>
</feature>
<dbReference type="Pfam" id="PF01773">
    <property type="entry name" value="Nucleos_tra2_N"/>
    <property type="match status" value="1"/>
</dbReference>
<organism evidence="3 4">
    <name type="scientific">Necator americanus</name>
    <name type="common">Human hookworm</name>
    <dbReference type="NCBI Taxonomy" id="51031"/>
    <lineage>
        <taxon>Eukaryota</taxon>
        <taxon>Metazoa</taxon>
        <taxon>Ecdysozoa</taxon>
        <taxon>Nematoda</taxon>
        <taxon>Chromadorea</taxon>
        <taxon>Rhabditida</taxon>
        <taxon>Rhabditina</taxon>
        <taxon>Rhabditomorpha</taxon>
        <taxon>Strongyloidea</taxon>
        <taxon>Ancylostomatidae</taxon>
        <taxon>Bunostominae</taxon>
        <taxon>Necator</taxon>
    </lineage>
</organism>
<keyword evidence="1" id="KW-0812">Transmembrane</keyword>
<dbReference type="PANTHER" id="PTHR10590">
    <property type="entry name" value="SODIUM/NUCLEOSIDE COTRANSPORTER"/>
    <property type="match status" value="1"/>
</dbReference>
<feature type="transmembrane region" description="Helical" evidence="1">
    <location>
        <begin position="12"/>
        <end position="34"/>
    </location>
</feature>
<dbReference type="KEGG" id="nai:NECAME_06193"/>
<feature type="domain" description="Concentrative nucleoside transporter N-terminal" evidence="2">
    <location>
        <begin position="89"/>
        <end position="153"/>
    </location>
</feature>
<sequence>MASVHNFPKAQPFLLMLGLCWIASLHYIFGSYATPAKESKCFKQLKRLIIEMKDYQWTPMIACSAFATCLAIFLAIDTSSERSRLFGLLGIAFFILLLVALSTERSKIKWQTVGWGFLLQFCFGMVSLRWKWGSHKFQQFADLTVDFLELTNKEASSAFRARNFPENSNLLFLLIFDDLVMIANVMALSIKGYSLFFYYLE</sequence>
<dbReference type="Proteomes" id="UP000053676">
    <property type="component" value="Unassembled WGS sequence"/>
</dbReference>
<dbReference type="GO" id="GO:0005415">
    <property type="term" value="F:nucleoside:sodium symporter activity"/>
    <property type="evidence" value="ECO:0007669"/>
    <property type="project" value="TreeGrafter"/>
</dbReference>
<dbReference type="GO" id="GO:0005886">
    <property type="term" value="C:plasma membrane"/>
    <property type="evidence" value="ECO:0007669"/>
    <property type="project" value="TreeGrafter"/>
</dbReference>
<keyword evidence="1" id="KW-1133">Transmembrane helix</keyword>
<feature type="transmembrane region" description="Helical" evidence="1">
    <location>
        <begin position="82"/>
        <end position="101"/>
    </location>
</feature>
<feature type="transmembrane region" description="Helical" evidence="1">
    <location>
        <begin position="113"/>
        <end position="130"/>
    </location>
</feature>
<dbReference type="AlphaFoldDB" id="W2TW34"/>
<evidence type="ECO:0000259" key="2">
    <source>
        <dbReference type="Pfam" id="PF01773"/>
    </source>
</evidence>